<dbReference type="PANTHER" id="PTHR37984">
    <property type="entry name" value="PROTEIN CBG26694"/>
    <property type="match status" value="1"/>
</dbReference>
<dbReference type="GO" id="GO:0004519">
    <property type="term" value="F:endonuclease activity"/>
    <property type="evidence" value="ECO:0007669"/>
    <property type="project" value="UniProtKB-KW"/>
</dbReference>
<evidence type="ECO:0000313" key="12">
    <source>
        <dbReference type="Proteomes" id="UP000479190"/>
    </source>
</evidence>
<dbReference type="Pfam" id="PF00078">
    <property type="entry name" value="RVT_1"/>
    <property type="match status" value="1"/>
</dbReference>
<dbReference type="AlphaFoldDB" id="A0A6H5IYA2"/>
<evidence type="ECO:0000256" key="7">
    <source>
        <dbReference type="ARBA" id="ARBA00022918"/>
    </source>
</evidence>
<dbReference type="Proteomes" id="UP000479190">
    <property type="component" value="Unassembled WGS sequence"/>
</dbReference>
<dbReference type="Gene3D" id="3.30.420.10">
    <property type="entry name" value="Ribonuclease H-like superfamily/Ribonuclease H"/>
    <property type="match status" value="1"/>
</dbReference>
<dbReference type="FunFam" id="1.10.340.70:FF:000001">
    <property type="entry name" value="Retrovirus-related Pol polyprotein from transposon gypsy-like Protein"/>
    <property type="match status" value="1"/>
</dbReference>
<evidence type="ECO:0000256" key="8">
    <source>
        <dbReference type="SAM" id="MobiDB-lite"/>
    </source>
</evidence>
<dbReference type="EC" id="2.7.7.49" evidence="1"/>
<dbReference type="InterPro" id="IPR050951">
    <property type="entry name" value="Retrovirus_Pol_polyprotein"/>
</dbReference>
<reference evidence="11 12" key="1">
    <citation type="submission" date="2020-02" db="EMBL/GenBank/DDBJ databases">
        <authorList>
            <person name="Ferguson B K."/>
        </authorList>
    </citation>
    <scope>NUCLEOTIDE SEQUENCE [LARGE SCALE GENOMIC DNA]</scope>
</reference>
<dbReference type="CDD" id="cd09274">
    <property type="entry name" value="RNase_HI_RT_Ty3"/>
    <property type="match status" value="1"/>
</dbReference>
<dbReference type="Gene3D" id="3.30.70.270">
    <property type="match status" value="1"/>
</dbReference>
<dbReference type="PROSITE" id="PS50994">
    <property type="entry name" value="INTEGRASE"/>
    <property type="match status" value="1"/>
</dbReference>
<dbReference type="InterPro" id="IPR021109">
    <property type="entry name" value="Peptidase_aspartic_dom_sf"/>
</dbReference>
<feature type="region of interest" description="Disordered" evidence="8">
    <location>
        <begin position="812"/>
        <end position="832"/>
    </location>
</feature>
<keyword evidence="2" id="KW-0808">Transferase</keyword>
<dbReference type="GO" id="GO:0015074">
    <property type="term" value="P:DNA integration"/>
    <property type="evidence" value="ECO:0007669"/>
    <property type="project" value="InterPro"/>
</dbReference>
<dbReference type="CDD" id="cd01647">
    <property type="entry name" value="RT_LTR"/>
    <property type="match status" value="1"/>
</dbReference>
<evidence type="ECO:0000256" key="1">
    <source>
        <dbReference type="ARBA" id="ARBA00012493"/>
    </source>
</evidence>
<dbReference type="GO" id="GO:0042575">
    <property type="term" value="C:DNA polymerase complex"/>
    <property type="evidence" value="ECO:0007669"/>
    <property type="project" value="UniProtKB-ARBA"/>
</dbReference>
<dbReference type="InterPro" id="IPR043502">
    <property type="entry name" value="DNA/RNA_pol_sf"/>
</dbReference>
<dbReference type="Gene3D" id="3.10.10.10">
    <property type="entry name" value="HIV Type 1 Reverse Transcriptase, subunit A, domain 1"/>
    <property type="match status" value="1"/>
</dbReference>
<gene>
    <name evidence="11" type="ORF">TBRA_LOCUS14891</name>
</gene>
<dbReference type="Gene3D" id="2.40.70.10">
    <property type="entry name" value="Acid Proteases"/>
    <property type="match status" value="1"/>
</dbReference>
<protein>
    <recommendedName>
        <fullName evidence="1">RNA-directed DNA polymerase</fullName>
        <ecNumber evidence="1">2.7.7.49</ecNumber>
    </recommendedName>
</protein>
<dbReference type="FunFam" id="3.30.420.10:FF:000032">
    <property type="entry name" value="Retrovirus-related Pol polyprotein from transposon 297-like Protein"/>
    <property type="match status" value="1"/>
</dbReference>
<keyword evidence="3" id="KW-0548">Nucleotidyltransferase</keyword>
<evidence type="ECO:0000259" key="9">
    <source>
        <dbReference type="PROSITE" id="PS50878"/>
    </source>
</evidence>
<sequence length="1053" mass="120451">MPTFGAQAKAYDGRTESIIGRAELPVQVAGVTHTLNVALVNSMDDECLLGADFYRTFNAIVHPRENLLQIEGASERVALEAVTSGKSSRICSLQIGLSEVTELQREEIRQLVDRILPTGEVPVGCTSWAEHRIIVDESQRPVKQRYYPVSKKLEEDMHSQVRELLAAGHIRRSSSEWSSPVVMVRKANGSYRLCIDYRKLNAVTKVSAYPIPNMDIILRKLQSAKFITTLDLSAAFHQVPMSAGSEKYTSFTVPGLGLFEWTRMPYGVAGGPATFQELADKIIGPEMEPVAFAYIDDIIIATATYAEHLKWLEHVLKRINQAGLTINRDKSFFCRSEVKYLGVIVDKNGFRPDPDKIAPVTEMTAPKTLKQLRRFLGMASWTLNKAGTQLLRDRERDALRCFGGIQKFRPYVEGYRFRVITDHSSLRWLHNLRNPTGKLSRWSLELQQFDYIVEHRKGTNKVVPDALSRLYEDESDEAQVASIIINEKAENSWYNKLLAKVKADPTKYPYHKAIGSTLYHYRPDPFIDDVVDDQDAWKLIVPKDKRQQVLSECHEEPTAGHLGRHKTYQRLAMRYYWPSAHRDVTKYVRECQICQQCKVQQLAPAGLMGRRAITRPWSVVAGDTMGPFPRSAQGNEYIIIFMDLFTRWIEAIPVRKANARTIRKHLLERVFLRFGAPEVFHSDNGTEYKNNLVDEFLTERGVIHSTIPIYTANANPVERVNRTYKTMMISYIEENHKTWDEHIYELTFAFNTAVHDSTGVSPAFLNLGRNPEIGHSVRRKEAEAALIAEKMKRESLWPCEWEICQASATKQQKIRNKRKNDRRNTTNKKRRDVTFKANDKVWRRNRILSSGAKGIAAKLGRRFRGPCKVSKVLGSNVYQLIGESGELVEKVTASDFKTMLWQKLDSRKRRAQLGNSQCYKCQIDNGSIAAVDAITYRLDQNFKLIHKNCGQIVGPRRRVHMTKEKEKETWRTCVHTIRKTGSLFLTALRQSALGRGRLHESATLISLSTWVKEEPSDNWPDANNDYQCDSADSCIAENVEILWFHELLLKHIY</sequence>
<evidence type="ECO:0000256" key="6">
    <source>
        <dbReference type="ARBA" id="ARBA00022801"/>
    </source>
</evidence>
<dbReference type="InterPro" id="IPR000477">
    <property type="entry name" value="RT_dom"/>
</dbReference>
<dbReference type="InterPro" id="IPR043128">
    <property type="entry name" value="Rev_trsase/Diguanyl_cyclase"/>
</dbReference>
<evidence type="ECO:0000256" key="2">
    <source>
        <dbReference type="ARBA" id="ARBA00022679"/>
    </source>
</evidence>
<dbReference type="InterPro" id="IPR036397">
    <property type="entry name" value="RNaseH_sf"/>
</dbReference>
<dbReference type="InterPro" id="IPR041588">
    <property type="entry name" value="Integrase_H2C2"/>
</dbReference>
<proteinExistence type="predicted"/>
<dbReference type="OrthoDB" id="7697376at2759"/>
<dbReference type="Pfam" id="PF17921">
    <property type="entry name" value="Integrase_H2C2"/>
    <property type="match status" value="1"/>
</dbReference>
<evidence type="ECO:0000313" key="11">
    <source>
        <dbReference type="EMBL" id="CAB0043303.1"/>
    </source>
</evidence>
<accession>A0A6H5IYA2</accession>
<keyword evidence="4" id="KW-0540">Nuclease</keyword>
<keyword evidence="12" id="KW-1185">Reference proteome</keyword>
<evidence type="ECO:0000256" key="5">
    <source>
        <dbReference type="ARBA" id="ARBA00022759"/>
    </source>
</evidence>
<keyword evidence="5" id="KW-0255">Endonuclease</keyword>
<dbReference type="SUPFAM" id="SSF53098">
    <property type="entry name" value="Ribonuclease H-like"/>
    <property type="match status" value="1"/>
</dbReference>
<keyword evidence="7" id="KW-0695">RNA-directed DNA polymerase</keyword>
<evidence type="ECO:0000256" key="3">
    <source>
        <dbReference type="ARBA" id="ARBA00022695"/>
    </source>
</evidence>
<dbReference type="GO" id="GO:0003964">
    <property type="term" value="F:RNA-directed DNA polymerase activity"/>
    <property type="evidence" value="ECO:0007669"/>
    <property type="project" value="UniProtKB-KW"/>
</dbReference>
<keyword evidence="6" id="KW-0378">Hydrolase</keyword>
<dbReference type="Pfam" id="PF00665">
    <property type="entry name" value="rve"/>
    <property type="match status" value="1"/>
</dbReference>
<dbReference type="PROSITE" id="PS50878">
    <property type="entry name" value="RT_POL"/>
    <property type="match status" value="1"/>
</dbReference>
<dbReference type="InterPro" id="IPR012337">
    <property type="entry name" value="RNaseH-like_sf"/>
</dbReference>
<name>A0A6H5IYA2_9HYME</name>
<dbReference type="GO" id="GO:0016787">
    <property type="term" value="F:hydrolase activity"/>
    <property type="evidence" value="ECO:0007669"/>
    <property type="project" value="UniProtKB-KW"/>
</dbReference>
<evidence type="ECO:0000256" key="4">
    <source>
        <dbReference type="ARBA" id="ARBA00022722"/>
    </source>
</evidence>
<dbReference type="InterPro" id="IPR001584">
    <property type="entry name" value="Integrase_cat-core"/>
</dbReference>
<dbReference type="SUPFAM" id="SSF56672">
    <property type="entry name" value="DNA/RNA polymerases"/>
    <property type="match status" value="1"/>
</dbReference>
<dbReference type="EMBL" id="CADCXV010001302">
    <property type="protein sequence ID" value="CAB0043303.1"/>
    <property type="molecule type" value="Genomic_DNA"/>
</dbReference>
<evidence type="ECO:0000259" key="10">
    <source>
        <dbReference type="PROSITE" id="PS50994"/>
    </source>
</evidence>
<feature type="compositionally biased region" description="Basic residues" evidence="8">
    <location>
        <begin position="812"/>
        <end position="831"/>
    </location>
</feature>
<organism evidence="11 12">
    <name type="scientific">Trichogramma brassicae</name>
    <dbReference type="NCBI Taxonomy" id="86971"/>
    <lineage>
        <taxon>Eukaryota</taxon>
        <taxon>Metazoa</taxon>
        <taxon>Ecdysozoa</taxon>
        <taxon>Arthropoda</taxon>
        <taxon>Hexapoda</taxon>
        <taxon>Insecta</taxon>
        <taxon>Pterygota</taxon>
        <taxon>Neoptera</taxon>
        <taxon>Endopterygota</taxon>
        <taxon>Hymenoptera</taxon>
        <taxon>Apocrita</taxon>
        <taxon>Proctotrupomorpha</taxon>
        <taxon>Chalcidoidea</taxon>
        <taxon>Trichogrammatidae</taxon>
        <taxon>Trichogramma</taxon>
    </lineage>
</organism>
<dbReference type="PANTHER" id="PTHR37984:SF5">
    <property type="entry name" value="PROTEIN NYNRIN-LIKE"/>
    <property type="match status" value="1"/>
</dbReference>
<dbReference type="Gene3D" id="1.10.340.70">
    <property type="match status" value="1"/>
</dbReference>
<dbReference type="Pfam" id="PF17917">
    <property type="entry name" value="RT_RNaseH"/>
    <property type="match status" value="1"/>
</dbReference>
<dbReference type="GO" id="GO:0003676">
    <property type="term" value="F:nucleic acid binding"/>
    <property type="evidence" value="ECO:0007669"/>
    <property type="project" value="InterPro"/>
</dbReference>
<feature type="domain" description="Reverse transcriptase" evidence="9">
    <location>
        <begin position="165"/>
        <end position="345"/>
    </location>
</feature>
<dbReference type="InterPro" id="IPR041373">
    <property type="entry name" value="RT_RNaseH"/>
</dbReference>
<feature type="domain" description="Integrase catalytic" evidence="10">
    <location>
        <begin position="612"/>
        <end position="770"/>
    </location>
</feature>